<reference evidence="5 6" key="1">
    <citation type="submission" date="2024-03" db="EMBL/GenBank/DDBJ databases">
        <title>Complete genome sequence of the green alga Chloropicon roscoffensis RCC1871.</title>
        <authorList>
            <person name="Lemieux C."/>
            <person name="Pombert J.-F."/>
            <person name="Otis C."/>
            <person name="Turmel M."/>
        </authorList>
    </citation>
    <scope>NUCLEOTIDE SEQUENCE [LARGE SCALE GENOMIC DNA]</scope>
    <source>
        <strain evidence="5 6">RCC1871</strain>
    </source>
</reference>
<sequence length="591" mass="62129">MKDQGAGGNMLSPSLQPTASRIWRKHLATADRVQREDGTSGANASTSSLASGSEENEVSSVLRLRPKRSLDLTRTDGWDRETRRSLDLSAVGAAKRAKLETTTTTTTSSTSVESESPSEQPLALLSQGELERVMGFLPTDALASLHCTCKYFARAGATEHVAKVKVLDNPAWRGLEPKQGESWLSLLRFLAAGDAARRTEKLVGLGSYHTALLNSSDGQISTCGRGFHGQLGAGDYENASVRGAIALRDGPGSDGPEMRAVAVACGSSHNAAIASNGALFTWGLASSGELGHGGWTPIELNVPRSLSCLSKVRVVEVSCGANHTAAVGACGGLWTCGRGRNGQLGHGMLHDEGPMKRVEALDRHGPVLRAAAGGTHTACIVEGGRVFTWGNDLSGQLGHGQDGPEGREPERSNVFRSVALPQEVLSLRPKLGANDPERVVHVSLGSRHTVACTAAGTLLVWGDNSQGCLGLGDNLKRQKPARVRLQGRCVHACAGGAHTAALVLDPATRGTALLTSGCNSYGQLGLGDRQNRNAFVEVKMFRGAKVESVSLGESSSSAVLADGSLYLWGRGELGQLGTGDDRSWFRPRKVL</sequence>
<evidence type="ECO:0000256" key="3">
    <source>
        <dbReference type="SAM" id="MobiDB-lite"/>
    </source>
</evidence>
<organism evidence="5 6">
    <name type="scientific">Chloropicon roscoffensis</name>
    <dbReference type="NCBI Taxonomy" id="1461544"/>
    <lineage>
        <taxon>Eukaryota</taxon>
        <taxon>Viridiplantae</taxon>
        <taxon>Chlorophyta</taxon>
        <taxon>Chloropicophyceae</taxon>
        <taxon>Chloropicales</taxon>
        <taxon>Chloropicaceae</taxon>
        <taxon>Chloropicon</taxon>
    </lineage>
</organism>
<feature type="domain" description="RCC1-like" evidence="4">
    <location>
        <begin position="203"/>
        <end position="502"/>
    </location>
</feature>
<feature type="repeat" description="RCC1" evidence="2">
    <location>
        <begin position="511"/>
        <end position="562"/>
    </location>
</feature>
<keyword evidence="6" id="KW-1185">Reference proteome</keyword>
<dbReference type="SUPFAM" id="SSF50985">
    <property type="entry name" value="RCC1/BLIP-II"/>
    <property type="match status" value="2"/>
</dbReference>
<feature type="repeat" description="RCC1" evidence="2">
    <location>
        <begin position="331"/>
        <end position="383"/>
    </location>
</feature>
<dbReference type="Pfam" id="PF25390">
    <property type="entry name" value="WD40_RLD"/>
    <property type="match status" value="1"/>
</dbReference>
<feature type="compositionally biased region" description="Basic and acidic residues" evidence="3">
    <location>
        <begin position="28"/>
        <end position="38"/>
    </location>
</feature>
<feature type="repeat" description="RCC1" evidence="2">
    <location>
        <begin position="384"/>
        <end position="455"/>
    </location>
</feature>
<dbReference type="InterPro" id="IPR058923">
    <property type="entry name" value="RCC1-like_dom"/>
</dbReference>
<name>A0AAX4PAQ2_9CHLO</name>
<keyword evidence="1" id="KW-0677">Repeat</keyword>
<evidence type="ECO:0000256" key="1">
    <source>
        <dbReference type="ARBA" id="ARBA00022737"/>
    </source>
</evidence>
<evidence type="ECO:0000259" key="4">
    <source>
        <dbReference type="Pfam" id="PF25390"/>
    </source>
</evidence>
<dbReference type="Gene3D" id="2.130.10.30">
    <property type="entry name" value="Regulator of chromosome condensation 1/beta-lactamase-inhibitor protein II"/>
    <property type="match status" value="2"/>
</dbReference>
<dbReference type="InterPro" id="IPR051210">
    <property type="entry name" value="Ub_ligase/GEF_domain"/>
</dbReference>
<feature type="repeat" description="RCC1" evidence="2">
    <location>
        <begin position="563"/>
        <end position="591"/>
    </location>
</feature>
<evidence type="ECO:0000313" key="6">
    <source>
        <dbReference type="Proteomes" id="UP001472866"/>
    </source>
</evidence>
<dbReference type="InterPro" id="IPR000408">
    <property type="entry name" value="Reg_chr_condens"/>
</dbReference>
<feature type="repeat" description="RCC1" evidence="2">
    <location>
        <begin position="218"/>
        <end position="276"/>
    </location>
</feature>
<feature type="compositionally biased region" description="Low complexity" evidence="3">
    <location>
        <begin position="100"/>
        <end position="119"/>
    </location>
</feature>
<proteinExistence type="predicted"/>
<feature type="repeat" description="RCC1" evidence="2">
    <location>
        <begin position="277"/>
        <end position="330"/>
    </location>
</feature>
<dbReference type="PRINTS" id="PR00633">
    <property type="entry name" value="RCCNDNSATION"/>
</dbReference>
<dbReference type="PROSITE" id="PS00626">
    <property type="entry name" value="RCC1_2"/>
    <property type="match status" value="1"/>
</dbReference>
<dbReference type="Proteomes" id="UP001472866">
    <property type="component" value="Chromosome 06"/>
</dbReference>
<evidence type="ECO:0000256" key="2">
    <source>
        <dbReference type="PROSITE-ProRule" id="PRU00235"/>
    </source>
</evidence>
<dbReference type="PROSITE" id="PS50012">
    <property type="entry name" value="RCC1_3"/>
    <property type="match status" value="7"/>
</dbReference>
<dbReference type="Pfam" id="PF00415">
    <property type="entry name" value="RCC1"/>
    <property type="match status" value="2"/>
</dbReference>
<dbReference type="AlphaFoldDB" id="A0AAX4PAQ2"/>
<dbReference type="PANTHER" id="PTHR22870:SF408">
    <property type="entry name" value="OS09G0560450 PROTEIN"/>
    <property type="match status" value="1"/>
</dbReference>
<gene>
    <name evidence="5" type="ORF">HKI87_06g45390</name>
</gene>
<evidence type="ECO:0000313" key="5">
    <source>
        <dbReference type="EMBL" id="WZN62994.1"/>
    </source>
</evidence>
<feature type="repeat" description="RCC1" evidence="2">
    <location>
        <begin position="456"/>
        <end position="505"/>
    </location>
</feature>
<dbReference type="InterPro" id="IPR009091">
    <property type="entry name" value="RCC1/BLIP-II"/>
</dbReference>
<accession>A0AAX4PAQ2</accession>
<feature type="compositionally biased region" description="Polar residues" evidence="3">
    <location>
        <begin position="40"/>
        <end position="53"/>
    </location>
</feature>
<protein>
    <submittedName>
        <fullName evidence="5">Regulator of chromosome condensation 1-like protein</fullName>
    </submittedName>
</protein>
<feature type="region of interest" description="Disordered" evidence="3">
    <location>
        <begin position="92"/>
        <end position="120"/>
    </location>
</feature>
<dbReference type="PANTHER" id="PTHR22870">
    <property type="entry name" value="REGULATOR OF CHROMOSOME CONDENSATION"/>
    <property type="match status" value="1"/>
</dbReference>
<dbReference type="EMBL" id="CP151506">
    <property type="protein sequence ID" value="WZN62994.1"/>
    <property type="molecule type" value="Genomic_DNA"/>
</dbReference>
<feature type="region of interest" description="Disordered" evidence="3">
    <location>
        <begin position="1"/>
        <end position="62"/>
    </location>
</feature>